<dbReference type="InterPro" id="IPR053084">
    <property type="entry name" value="AKAP"/>
</dbReference>
<protein>
    <recommendedName>
        <fullName evidence="4">A-kinase anchor protein 14</fullName>
    </recommendedName>
</protein>
<feature type="region of interest" description="Disordered" evidence="1">
    <location>
        <begin position="1"/>
        <end position="26"/>
    </location>
</feature>
<evidence type="ECO:0000313" key="2">
    <source>
        <dbReference type="EMBL" id="CAG7721407.1"/>
    </source>
</evidence>
<dbReference type="Pfam" id="PF14469">
    <property type="entry name" value="AKAP28"/>
    <property type="match status" value="1"/>
</dbReference>
<dbReference type="EMBL" id="CAJVCH010079158">
    <property type="protein sequence ID" value="CAG7721407.1"/>
    <property type="molecule type" value="Genomic_DNA"/>
</dbReference>
<evidence type="ECO:0008006" key="4">
    <source>
        <dbReference type="Google" id="ProtNLM"/>
    </source>
</evidence>
<proteinExistence type="predicted"/>
<organism evidence="2 3">
    <name type="scientific">Allacma fusca</name>
    <dbReference type="NCBI Taxonomy" id="39272"/>
    <lineage>
        <taxon>Eukaryota</taxon>
        <taxon>Metazoa</taxon>
        <taxon>Ecdysozoa</taxon>
        <taxon>Arthropoda</taxon>
        <taxon>Hexapoda</taxon>
        <taxon>Collembola</taxon>
        <taxon>Symphypleona</taxon>
        <taxon>Sminthuridae</taxon>
        <taxon>Allacma</taxon>
    </lineage>
</organism>
<dbReference type="InterPro" id="IPR025663">
    <property type="entry name" value="AKAP_28"/>
</dbReference>
<keyword evidence="3" id="KW-1185">Reference proteome</keyword>
<dbReference type="Proteomes" id="UP000708208">
    <property type="component" value="Unassembled WGS sequence"/>
</dbReference>
<feature type="region of interest" description="Disordered" evidence="1">
    <location>
        <begin position="51"/>
        <end position="87"/>
    </location>
</feature>
<sequence length="333" mass="37584">MNQNQLSNMSNRAQGTQLAPVTKDNSNQVVDPEILGFDHKLSQAGNAYVNFKKPSGETKPKGSTDANAKGKAVKANTSGQIHGEDPGEYEFDLSRFPSVAYSFMTPPDSTMDSSVYVRPKDRGSRNIRLSSGLVDGCEGMFEFGESAECWERQADAATNTRPIGYKELDLFPKIVVADAQTQVVPAQLEKAAATLRGIILNPHNILWSSNGDFSILNAEKQIEEFIGRCWKLCSRWYHHIQFLHAVEECYRNRYFFEVKWSLPTRENPIPIATASVYFAFDVEIYSGRDEPVKVHYVLEGTRFPHTPGEIPFQQKWLSGIICEKMRLMRSIKF</sequence>
<dbReference type="AlphaFoldDB" id="A0A8J2JM99"/>
<dbReference type="OrthoDB" id="2148342at2759"/>
<dbReference type="GO" id="GO:0005952">
    <property type="term" value="C:cAMP-dependent protein kinase complex"/>
    <property type="evidence" value="ECO:0007669"/>
    <property type="project" value="TreeGrafter"/>
</dbReference>
<reference evidence="2" key="1">
    <citation type="submission" date="2021-06" db="EMBL/GenBank/DDBJ databases">
        <authorList>
            <person name="Hodson N. C."/>
            <person name="Mongue J. A."/>
            <person name="Jaron S. K."/>
        </authorList>
    </citation>
    <scope>NUCLEOTIDE SEQUENCE</scope>
</reference>
<dbReference type="GO" id="GO:0034237">
    <property type="term" value="F:protein kinase A regulatory subunit binding"/>
    <property type="evidence" value="ECO:0007669"/>
    <property type="project" value="TreeGrafter"/>
</dbReference>
<comment type="caution">
    <text evidence="2">The sequence shown here is derived from an EMBL/GenBank/DDBJ whole genome shotgun (WGS) entry which is preliminary data.</text>
</comment>
<gene>
    <name evidence="2" type="ORF">AFUS01_LOCUS10624</name>
</gene>
<name>A0A8J2JM99_9HEXA</name>
<accession>A0A8J2JM99</accession>
<evidence type="ECO:0000313" key="3">
    <source>
        <dbReference type="Proteomes" id="UP000708208"/>
    </source>
</evidence>
<dbReference type="PANTHER" id="PTHR35075:SF1">
    <property type="entry name" value="A-KINASE ANCHOR PROTEIN 14"/>
    <property type="match status" value="1"/>
</dbReference>
<dbReference type="PANTHER" id="PTHR35075">
    <property type="entry name" value="A-KINASE ANCHOR PROTEIN 14"/>
    <property type="match status" value="1"/>
</dbReference>
<evidence type="ECO:0000256" key="1">
    <source>
        <dbReference type="SAM" id="MobiDB-lite"/>
    </source>
</evidence>